<sequence length="145" mass="16527">MPTFPIQLLLVEDSEPDIILIQEALDDIAIEVHLHVARDGIEALAYLRRQPPFEQALLPDMILMDINMPRKNGLAVLHEIKTDLRLMQIPVVMLTTSQAKEDIALAYEWQASSYIVKPVGYSAFMQAIQALEDYWGKAVRFPPRE</sequence>
<evidence type="ECO:0000259" key="2">
    <source>
        <dbReference type="PROSITE" id="PS50110"/>
    </source>
</evidence>
<comment type="caution">
    <text evidence="3">The sequence shown here is derived from an EMBL/GenBank/DDBJ whole genome shotgun (WGS) entry which is preliminary data.</text>
</comment>
<dbReference type="PANTHER" id="PTHR44520:SF2">
    <property type="entry name" value="RESPONSE REGULATOR RCP1"/>
    <property type="match status" value="1"/>
</dbReference>
<dbReference type="AlphaFoldDB" id="A0A918C527"/>
<organism evidence="3 4">
    <name type="scientific">Deinococcus ruber</name>
    <dbReference type="NCBI Taxonomy" id="1848197"/>
    <lineage>
        <taxon>Bacteria</taxon>
        <taxon>Thermotogati</taxon>
        <taxon>Deinococcota</taxon>
        <taxon>Deinococci</taxon>
        <taxon>Deinococcales</taxon>
        <taxon>Deinococcaceae</taxon>
        <taxon>Deinococcus</taxon>
    </lineage>
</organism>
<dbReference type="SMART" id="SM00448">
    <property type="entry name" value="REC"/>
    <property type="match status" value="1"/>
</dbReference>
<dbReference type="EMBL" id="BMQL01000008">
    <property type="protein sequence ID" value="GGR06244.1"/>
    <property type="molecule type" value="Genomic_DNA"/>
</dbReference>
<gene>
    <name evidence="3" type="ORF">GCM10008957_18790</name>
</gene>
<accession>A0A918C527</accession>
<dbReference type="InterPro" id="IPR052893">
    <property type="entry name" value="TCS_response_regulator"/>
</dbReference>
<evidence type="ECO:0000256" key="1">
    <source>
        <dbReference type="PROSITE-ProRule" id="PRU00169"/>
    </source>
</evidence>
<feature type="modified residue" description="4-aspartylphosphate" evidence="1">
    <location>
        <position position="65"/>
    </location>
</feature>
<proteinExistence type="predicted"/>
<protein>
    <submittedName>
        <fullName evidence="3">Response regulator</fullName>
    </submittedName>
</protein>
<keyword evidence="4" id="KW-1185">Reference proteome</keyword>
<keyword evidence="1" id="KW-0597">Phosphoprotein</keyword>
<dbReference type="Proteomes" id="UP000603865">
    <property type="component" value="Unassembled WGS sequence"/>
</dbReference>
<dbReference type="PANTHER" id="PTHR44520">
    <property type="entry name" value="RESPONSE REGULATOR RCP1-RELATED"/>
    <property type="match status" value="1"/>
</dbReference>
<dbReference type="RefSeq" id="WP_189089679.1">
    <property type="nucleotide sequence ID" value="NZ_BMQL01000008.1"/>
</dbReference>
<dbReference type="CDD" id="cd17557">
    <property type="entry name" value="REC_Rcp-like"/>
    <property type="match status" value="1"/>
</dbReference>
<evidence type="ECO:0000313" key="4">
    <source>
        <dbReference type="Proteomes" id="UP000603865"/>
    </source>
</evidence>
<dbReference type="GO" id="GO:0000160">
    <property type="term" value="P:phosphorelay signal transduction system"/>
    <property type="evidence" value="ECO:0007669"/>
    <property type="project" value="InterPro"/>
</dbReference>
<dbReference type="SUPFAM" id="SSF52172">
    <property type="entry name" value="CheY-like"/>
    <property type="match status" value="1"/>
</dbReference>
<dbReference type="Pfam" id="PF00072">
    <property type="entry name" value="Response_reg"/>
    <property type="match status" value="1"/>
</dbReference>
<dbReference type="PROSITE" id="PS50110">
    <property type="entry name" value="RESPONSE_REGULATORY"/>
    <property type="match status" value="1"/>
</dbReference>
<evidence type="ECO:0000313" key="3">
    <source>
        <dbReference type="EMBL" id="GGR06244.1"/>
    </source>
</evidence>
<dbReference type="InterPro" id="IPR011006">
    <property type="entry name" value="CheY-like_superfamily"/>
</dbReference>
<reference evidence="3" key="2">
    <citation type="submission" date="2020-09" db="EMBL/GenBank/DDBJ databases">
        <authorList>
            <person name="Sun Q."/>
            <person name="Ohkuma M."/>
        </authorList>
    </citation>
    <scope>NUCLEOTIDE SEQUENCE</scope>
    <source>
        <strain evidence="3">JCM 31311</strain>
    </source>
</reference>
<reference evidence="3" key="1">
    <citation type="journal article" date="2014" name="Int. J. Syst. Evol. Microbiol.">
        <title>Complete genome sequence of Corynebacterium casei LMG S-19264T (=DSM 44701T), isolated from a smear-ripened cheese.</title>
        <authorList>
            <consortium name="US DOE Joint Genome Institute (JGI-PGF)"/>
            <person name="Walter F."/>
            <person name="Albersmeier A."/>
            <person name="Kalinowski J."/>
            <person name="Ruckert C."/>
        </authorList>
    </citation>
    <scope>NUCLEOTIDE SEQUENCE</scope>
    <source>
        <strain evidence="3">JCM 31311</strain>
    </source>
</reference>
<name>A0A918C527_9DEIO</name>
<dbReference type="InterPro" id="IPR001789">
    <property type="entry name" value="Sig_transdc_resp-reg_receiver"/>
</dbReference>
<feature type="domain" description="Response regulatory" evidence="2">
    <location>
        <begin position="7"/>
        <end position="132"/>
    </location>
</feature>
<dbReference type="Gene3D" id="3.40.50.2300">
    <property type="match status" value="1"/>
</dbReference>